<dbReference type="EMBL" id="HBUF01219954">
    <property type="protein sequence ID" value="CAG6668981.1"/>
    <property type="molecule type" value="Transcribed_RNA"/>
</dbReference>
<dbReference type="GO" id="GO:0042761">
    <property type="term" value="P:very long-chain fatty acid biosynthetic process"/>
    <property type="evidence" value="ECO:0007669"/>
    <property type="project" value="TreeGrafter"/>
</dbReference>
<dbReference type="SUPFAM" id="SSF54236">
    <property type="entry name" value="Ubiquitin-like"/>
    <property type="match status" value="1"/>
</dbReference>
<feature type="domain" description="Ubiquitin-like" evidence="16">
    <location>
        <begin position="1"/>
        <end position="75"/>
    </location>
</feature>
<dbReference type="EMBL" id="HBUF01340536">
    <property type="protein sequence ID" value="CAG6702568.1"/>
    <property type="molecule type" value="Transcribed_RNA"/>
</dbReference>
<dbReference type="FunFam" id="3.10.20.90:FF:000131">
    <property type="entry name" value="trans-2,3-enoyl-CoA reductase-like"/>
    <property type="match status" value="1"/>
</dbReference>
<keyword evidence="10 15" id="KW-1133">Transmembrane helix</keyword>
<evidence type="ECO:0000256" key="13">
    <source>
        <dbReference type="ARBA" id="ARBA00023136"/>
    </source>
</evidence>
<dbReference type="EC" id="1.3.1.93" evidence="4"/>
<evidence type="ECO:0000256" key="11">
    <source>
        <dbReference type="ARBA" id="ARBA00023002"/>
    </source>
</evidence>
<dbReference type="EMBL" id="HBUF01219957">
    <property type="protein sequence ID" value="CAG6668990.1"/>
    <property type="molecule type" value="Transcribed_RNA"/>
</dbReference>
<keyword evidence="11" id="KW-0560">Oxidoreductase</keyword>
<feature type="transmembrane region" description="Helical" evidence="15">
    <location>
        <begin position="156"/>
        <end position="173"/>
    </location>
</feature>
<dbReference type="EMBL" id="HBUF01340543">
    <property type="protein sequence ID" value="CAG6702590.1"/>
    <property type="molecule type" value="Transcribed_RNA"/>
</dbReference>
<protein>
    <recommendedName>
        <fullName evidence="4">very-long-chain enoyl-CoA reductase</fullName>
        <ecNumber evidence="4">1.3.1.93</ecNumber>
    </recommendedName>
</protein>
<reference evidence="17" key="1">
    <citation type="submission" date="2021-05" db="EMBL/GenBank/DDBJ databases">
        <authorList>
            <person name="Alioto T."/>
            <person name="Alioto T."/>
            <person name="Gomez Garrido J."/>
        </authorList>
    </citation>
    <scope>NUCLEOTIDE SEQUENCE</scope>
</reference>
<evidence type="ECO:0000256" key="10">
    <source>
        <dbReference type="ARBA" id="ARBA00022989"/>
    </source>
</evidence>
<dbReference type="EMBL" id="HBUF01152232">
    <property type="protein sequence ID" value="CAG6648467.1"/>
    <property type="molecule type" value="Transcribed_RNA"/>
</dbReference>
<evidence type="ECO:0000256" key="15">
    <source>
        <dbReference type="SAM" id="Phobius"/>
    </source>
</evidence>
<keyword evidence="6 15" id="KW-0812">Transmembrane</keyword>
<dbReference type="EMBL" id="HBUF01340544">
    <property type="protein sequence ID" value="CAG6702593.1"/>
    <property type="molecule type" value="Transcribed_RNA"/>
</dbReference>
<evidence type="ECO:0000256" key="5">
    <source>
        <dbReference type="ARBA" id="ARBA00022516"/>
    </source>
</evidence>
<name>A0A8D8U8L1_9HEMI</name>
<evidence type="ECO:0000313" key="17">
    <source>
        <dbReference type="EMBL" id="CAG6702565.1"/>
    </source>
</evidence>
<dbReference type="Pfam" id="PF02544">
    <property type="entry name" value="Steroid_dh"/>
    <property type="match status" value="1"/>
</dbReference>
<dbReference type="EMBL" id="HBUF01340540">
    <property type="protein sequence ID" value="CAG6702580.1"/>
    <property type="molecule type" value="Transcribed_RNA"/>
</dbReference>
<evidence type="ECO:0000256" key="14">
    <source>
        <dbReference type="ARBA" id="ARBA00023160"/>
    </source>
</evidence>
<dbReference type="Pfam" id="PF21696">
    <property type="entry name" value="TECR_N"/>
    <property type="match status" value="1"/>
</dbReference>
<dbReference type="PROSITE" id="PS50244">
    <property type="entry name" value="S5A_REDUCTASE"/>
    <property type="match status" value="1"/>
</dbReference>
<dbReference type="EMBL" id="HBUF01152231">
    <property type="protein sequence ID" value="CAG6648466.1"/>
    <property type="molecule type" value="Transcribed_RNA"/>
</dbReference>
<dbReference type="EMBL" id="HBUF01340539">
    <property type="protein sequence ID" value="CAG6702577.1"/>
    <property type="molecule type" value="Transcribed_RNA"/>
</dbReference>
<proteinExistence type="inferred from homology"/>
<dbReference type="PROSITE" id="PS50053">
    <property type="entry name" value="UBIQUITIN_2"/>
    <property type="match status" value="1"/>
</dbReference>
<feature type="transmembrane region" description="Helical" evidence="15">
    <location>
        <begin position="185"/>
        <end position="209"/>
    </location>
</feature>
<dbReference type="PANTHER" id="PTHR10556">
    <property type="entry name" value="3-OXO-5-ALPHA-STEROID 4-DEHYDROGENASE"/>
    <property type="match status" value="1"/>
</dbReference>
<evidence type="ECO:0000256" key="9">
    <source>
        <dbReference type="ARBA" id="ARBA00022857"/>
    </source>
</evidence>
<dbReference type="InterPro" id="IPR029071">
    <property type="entry name" value="Ubiquitin-like_domsf"/>
</dbReference>
<dbReference type="GO" id="GO:0005789">
    <property type="term" value="C:endoplasmic reticulum membrane"/>
    <property type="evidence" value="ECO:0007669"/>
    <property type="project" value="UniProtKB-SubCell"/>
</dbReference>
<evidence type="ECO:0000256" key="4">
    <source>
        <dbReference type="ARBA" id="ARBA00012530"/>
    </source>
</evidence>
<dbReference type="AlphaFoldDB" id="A0A8D8U8L1"/>
<dbReference type="InterPro" id="IPR001104">
    <property type="entry name" value="3-oxo-5_a-steroid_4-DH_C"/>
</dbReference>
<evidence type="ECO:0000256" key="7">
    <source>
        <dbReference type="ARBA" id="ARBA00022824"/>
    </source>
</evidence>
<keyword evidence="8" id="KW-0276">Fatty acid metabolism</keyword>
<evidence type="ECO:0000256" key="2">
    <source>
        <dbReference type="ARBA" id="ARBA00005194"/>
    </source>
</evidence>
<dbReference type="EMBL" id="HBUF01219955">
    <property type="protein sequence ID" value="CAG6668984.1"/>
    <property type="molecule type" value="Transcribed_RNA"/>
</dbReference>
<dbReference type="EMBL" id="HBUF01219956">
    <property type="protein sequence ID" value="CAG6668987.1"/>
    <property type="molecule type" value="Transcribed_RNA"/>
</dbReference>
<dbReference type="PANTHER" id="PTHR10556:SF28">
    <property type="entry name" value="VERY-LONG-CHAIN ENOYL-COA REDUCTASE"/>
    <property type="match status" value="1"/>
</dbReference>
<feature type="transmembrane region" description="Helical" evidence="15">
    <location>
        <begin position="82"/>
        <end position="104"/>
    </location>
</feature>
<sequence length="302" mass="34635">MELNVVSTTGSKPITTVKNVSDKFTVKDIKKEVYKAKSLLYPDRQAVRLEPKGKILKDSDDVKSLGLKNGDTVYIKDLGPQIGWSTVFMAEYAGPLFVYLIFYYRPWIFYGSEAASKPYSYVAHLAAICYIIHYTKRVLETLFVHRFSHATMPIMNLFKNCSYYWGFTAYVAYHVNHPLFTPPNFLQVFVGLAAFAFCQMGNLSIHLAFRDLRPPGTNVRRIPVATSNPFTSLFNYVSCPNYTYEFGSWLSFTIMTSCLPAFLFAAAGMYQMTMWALGKHRNYKKEFPDYPKQRKSIVPFVI</sequence>
<feature type="transmembrane region" description="Helical" evidence="15">
    <location>
        <begin position="249"/>
        <end position="270"/>
    </location>
</feature>
<comment type="subcellular location">
    <subcellularLocation>
        <location evidence="1">Endoplasmic reticulum membrane</location>
        <topology evidence="1">Multi-pass membrane protein</topology>
    </subcellularLocation>
</comment>
<dbReference type="EMBL" id="HBUF01340537">
    <property type="protein sequence ID" value="CAG6702571.1"/>
    <property type="molecule type" value="Transcribed_RNA"/>
</dbReference>
<dbReference type="EMBL" id="HBUF01340538">
    <property type="protein sequence ID" value="CAG6702574.1"/>
    <property type="molecule type" value="Transcribed_RNA"/>
</dbReference>
<dbReference type="InterPro" id="IPR000626">
    <property type="entry name" value="Ubiquitin-like_dom"/>
</dbReference>
<keyword evidence="5" id="KW-0444">Lipid biosynthesis</keyword>
<dbReference type="EMBL" id="HBUF01340545">
    <property type="protein sequence ID" value="CAG6702596.1"/>
    <property type="molecule type" value="Transcribed_RNA"/>
</dbReference>
<feature type="transmembrane region" description="Helical" evidence="15">
    <location>
        <begin position="119"/>
        <end position="135"/>
    </location>
</feature>
<dbReference type="Gene3D" id="1.20.120.1630">
    <property type="match status" value="1"/>
</dbReference>
<evidence type="ECO:0000256" key="8">
    <source>
        <dbReference type="ARBA" id="ARBA00022832"/>
    </source>
</evidence>
<dbReference type="EMBL" id="HBUF01340542">
    <property type="protein sequence ID" value="CAG6702587.1"/>
    <property type="molecule type" value="Transcribed_RNA"/>
</dbReference>
<dbReference type="EMBL" id="HBUF01340534">
    <property type="protein sequence ID" value="CAG6702561.1"/>
    <property type="molecule type" value="Transcribed_RNA"/>
</dbReference>
<dbReference type="EMBL" id="HBUF01340541">
    <property type="protein sequence ID" value="CAG6702583.1"/>
    <property type="molecule type" value="Transcribed_RNA"/>
</dbReference>
<evidence type="ECO:0000256" key="6">
    <source>
        <dbReference type="ARBA" id="ARBA00022692"/>
    </source>
</evidence>
<dbReference type="Gene3D" id="3.10.20.90">
    <property type="entry name" value="Phosphatidylinositol 3-kinase Catalytic Subunit, Chain A, domain 1"/>
    <property type="match status" value="1"/>
</dbReference>
<evidence type="ECO:0000256" key="12">
    <source>
        <dbReference type="ARBA" id="ARBA00023098"/>
    </source>
</evidence>
<dbReference type="GO" id="GO:0102758">
    <property type="term" value="F:very-long-chain enoyl-CoA reductase activity"/>
    <property type="evidence" value="ECO:0007669"/>
    <property type="project" value="UniProtKB-EC"/>
</dbReference>
<dbReference type="EMBL" id="HBUF01340532">
    <property type="protein sequence ID" value="CAG6702555.1"/>
    <property type="molecule type" value="Transcribed_RNA"/>
</dbReference>
<dbReference type="InterPro" id="IPR049127">
    <property type="entry name" value="TECR-like_N"/>
</dbReference>
<dbReference type="CDD" id="cd01801">
    <property type="entry name" value="Ubl_TECR_like"/>
    <property type="match status" value="1"/>
</dbReference>
<dbReference type="EMBL" id="HBUF01340535">
    <property type="protein sequence ID" value="CAG6702565.1"/>
    <property type="molecule type" value="Transcribed_RNA"/>
</dbReference>
<keyword evidence="9" id="KW-0521">NADP</keyword>
<evidence type="ECO:0000256" key="3">
    <source>
        <dbReference type="ARBA" id="ARBA00007742"/>
    </source>
</evidence>
<keyword evidence="14" id="KW-0275">Fatty acid biosynthesis</keyword>
<organism evidence="17">
    <name type="scientific">Cacopsylla melanoneura</name>
    <dbReference type="NCBI Taxonomy" id="428564"/>
    <lineage>
        <taxon>Eukaryota</taxon>
        <taxon>Metazoa</taxon>
        <taxon>Ecdysozoa</taxon>
        <taxon>Arthropoda</taxon>
        <taxon>Hexapoda</taxon>
        <taxon>Insecta</taxon>
        <taxon>Pterygota</taxon>
        <taxon>Neoptera</taxon>
        <taxon>Paraneoptera</taxon>
        <taxon>Hemiptera</taxon>
        <taxon>Sternorrhyncha</taxon>
        <taxon>Psylloidea</taxon>
        <taxon>Psyllidae</taxon>
        <taxon>Psyllinae</taxon>
        <taxon>Cacopsylla</taxon>
    </lineage>
</organism>
<dbReference type="InterPro" id="IPR039357">
    <property type="entry name" value="SRD5A/TECR"/>
</dbReference>
<evidence type="ECO:0000259" key="16">
    <source>
        <dbReference type="PROSITE" id="PS50053"/>
    </source>
</evidence>
<comment type="pathway">
    <text evidence="2">Lipid metabolism; fatty acid biosynthesis.</text>
</comment>
<accession>A0A8D8U8L1</accession>
<keyword evidence="13 15" id="KW-0472">Membrane</keyword>
<evidence type="ECO:0000256" key="1">
    <source>
        <dbReference type="ARBA" id="ARBA00004477"/>
    </source>
</evidence>
<keyword evidence="7" id="KW-0256">Endoplasmic reticulum</keyword>
<comment type="similarity">
    <text evidence="3">Belongs to the steroid 5-alpha reductase family.</text>
</comment>
<keyword evidence="12" id="KW-0443">Lipid metabolism</keyword>